<dbReference type="SUPFAM" id="SSF143081">
    <property type="entry name" value="BB1717-like"/>
    <property type="match status" value="1"/>
</dbReference>
<dbReference type="GO" id="GO:0006508">
    <property type="term" value="P:proteolysis"/>
    <property type="evidence" value="ECO:0007669"/>
    <property type="project" value="UniProtKB-KW"/>
</dbReference>
<accession>A0A967F0J0</accession>
<evidence type="ECO:0000256" key="5">
    <source>
        <dbReference type="ARBA" id="ARBA00023124"/>
    </source>
</evidence>
<evidence type="ECO:0000313" key="10">
    <source>
        <dbReference type="Proteomes" id="UP000761264"/>
    </source>
</evidence>
<name>A0A967F0J0_9PROT</name>
<dbReference type="EC" id="3.4.-.-" evidence="8"/>
<keyword evidence="6" id="KW-0238">DNA-binding</keyword>
<keyword evidence="5" id="KW-0190">Covalent protein-DNA linkage</keyword>
<gene>
    <name evidence="9" type="ORF">HBA54_19355</name>
</gene>
<dbReference type="RefSeq" id="WP_167227711.1">
    <property type="nucleotide sequence ID" value="NZ_JAAQPH010000016.1"/>
</dbReference>
<keyword evidence="10" id="KW-1185">Reference proteome</keyword>
<evidence type="ECO:0000256" key="1">
    <source>
        <dbReference type="ARBA" id="ARBA00008136"/>
    </source>
</evidence>
<dbReference type="GO" id="GO:0016829">
    <property type="term" value="F:lyase activity"/>
    <property type="evidence" value="ECO:0007669"/>
    <property type="project" value="UniProtKB-KW"/>
</dbReference>
<dbReference type="Gene3D" id="3.90.1680.10">
    <property type="entry name" value="SOS response associated peptidase-like"/>
    <property type="match status" value="1"/>
</dbReference>
<evidence type="ECO:0000256" key="8">
    <source>
        <dbReference type="RuleBase" id="RU364100"/>
    </source>
</evidence>
<evidence type="ECO:0000256" key="2">
    <source>
        <dbReference type="ARBA" id="ARBA00022670"/>
    </source>
</evidence>
<evidence type="ECO:0000256" key="7">
    <source>
        <dbReference type="ARBA" id="ARBA00023239"/>
    </source>
</evidence>
<evidence type="ECO:0000256" key="4">
    <source>
        <dbReference type="ARBA" id="ARBA00022801"/>
    </source>
</evidence>
<keyword evidence="3" id="KW-0227">DNA damage</keyword>
<sequence>MCGRFLLTTPVDALRQLFGFAELPNLTVRFNVAPGQAVAAMRLDAGLQRHFAWLQWGLVPSWSMESRHSKEGRGRPMAPQIHARAETVAEKPTFRNAYRSRRCVVLADGFYEWRQDGNRQPYCIRLADNGPFAFAALWEPAAARSGATEAGQDSCALITTDAEGEMAAIHHRMPVILSPDDVGTWLDPASRPDKLQHLLRPLPGTDLSLTPVSKRVNAVKHDDAGLLEEERLPEAPSQLKLF</sequence>
<dbReference type="InterPro" id="IPR036590">
    <property type="entry name" value="SRAP-like"/>
</dbReference>
<dbReference type="Proteomes" id="UP000761264">
    <property type="component" value="Unassembled WGS sequence"/>
</dbReference>
<organism evidence="9 10">
    <name type="scientific">Pelagibius litoralis</name>
    <dbReference type="NCBI Taxonomy" id="374515"/>
    <lineage>
        <taxon>Bacteria</taxon>
        <taxon>Pseudomonadati</taxon>
        <taxon>Pseudomonadota</taxon>
        <taxon>Alphaproteobacteria</taxon>
        <taxon>Rhodospirillales</taxon>
        <taxon>Rhodovibrionaceae</taxon>
        <taxon>Pelagibius</taxon>
    </lineage>
</organism>
<keyword evidence="7" id="KW-0456">Lyase</keyword>
<evidence type="ECO:0000256" key="6">
    <source>
        <dbReference type="ARBA" id="ARBA00023125"/>
    </source>
</evidence>
<dbReference type="EMBL" id="JAAQPH010000016">
    <property type="protein sequence ID" value="NIA70761.1"/>
    <property type="molecule type" value="Genomic_DNA"/>
</dbReference>
<dbReference type="InterPro" id="IPR003738">
    <property type="entry name" value="SRAP"/>
</dbReference>
<keyword evidence="4 8" id="KW-0378">Hydrolase</keyword>
<evidence type="ECO:0000256" key="3">
    <source>
        <dbReference type="ARBA" id="ARBA00022763"/>
    </source>
</evidence>
<protein>
    <recommendedName>
        <fullName evidence="8">Abasic site processing protein</fullName>
        <ecNumber evidence="8">3.4.-.-</ecNumber>
    </recommendedName>
</protein>
<dbReference type="Pfam" id="PF02586">
    <property type="entry name" value="SRAP"/>
    <property type="match status" value="1"/>
</dbReference>
<proteinExistence type="inferred from homology"/>
<dbReference type="GO" id="GO:0106300">
    <property type="term" value="P:protein-DNA covalent cross-linking repair"/>
    <property type="evidence" value="ECO:0007669"/>
    <property type="project" value="InterPro"/>
</dbReference>
<comment type="similarity">
    <text evidence="1 8">Belongs to the SOS response-associated peptidase family.</text>
</comment>
<comment type="caution">
    <text evidence="9">The sequence shown here is derived from an EMBL/GenBank/DDBJ whole genome shotgun (WGS) entry which is preliminary data.</text>
</comment>
<dbReference type="GO" id="GO:0008233">
    <property type="term" value="F:peptidase activity"/>
    <property type="evidence" value="ECO:0007669"/>
    <property type="project" value="UniProtKB-KW"/>
</dbReference>
<dbReference type="GO" id="GO:0003697">
    <property type="term" value="F:single-stranded DNA binding"/>
    <property type="evidence" value="ECO:0007669"/>
    <property type="project" value="InterPro"/>
</dbReference>
<dbReference type="PANTHER" id="PTHR13604">
    <property type="entry name" value="DC12-RELATED"/>
    <property type="match status" value="1"/>
</dbReference>
<dbReference type="PANTHER" id="PTHR13604:SF0">
    <property type="entry name" value="ABASIC SITE PROCESSING PROTEIN HMCES"/>
    <property type="match status" value="1"/>
</dbReference>
<dbReference type="AlphaFoldDB" id="A0A967F0J0"/>
<keyword evidence="2 8" id="KW-0645">Protease</keyword>
<reference evidence="9" key="1">
    <citation type="submission" date="2020-03" db="EMBL/GenBank/DDBJ databases">
        <title>Genome of Pelagibius litoralis DSM 21314T.</title>
        <authorList>
            <person name="Wang G."/>
        </authorList>
    </citation>
    <scope>NUCLEOTIDE SEQUENCE</scope>
    <source>
        <strain evidence="9">DSM 21314</strain>
    </source>
</reference>
<evidence type="ECO:0000313" key="9">
    <source>
        <dbReference type="EMBL" id="NIA70761.1"/>
    </source>
</evidence>